<dbReference type="FunFam" id="3.40.1160.10:FF:000007">
    <property type="entry name" value="Carbamate kinase"/>
    <property type="match status" value="1"/>
</dbReference>
<dbReference type="GO" id="GO:0008804">
    <property type="term" value="F:carbamate kinase activity"/>
    <property type="evidence" value="ECO:0007669"/>
    <property type="project" value="UniProtKB-UniRule"/>
</dbReference>
<evidence type="ECO:0000256" key="3">
    <source>
        <dbReference type="ARBA" id="ARBA00022777"/>
    </source>
</evidence>
<comment type="similarity">
    <text evidence="1 5">Belongs to the carbamate kinase family.</text>
</comment>
<sequence length="319" mass="33387">MTKPTLVIALGGNALLKRGEPLEAAVQKQNVEQAAAIVAALAQTWRVVLVHGNGPQVGLLALQNSAYTAVAPYPLDILGAESQGMIGYLLQQALKNRLPSQEVSVLLTQVEVAADDPAFRSPTKYIGPVYSALQAAALSREKGWAMRADGVHFRRVVPSPHPRRIVEQHAITALLAQQHLVICGGGGGVPVVCDGELRHGVEAVIDKDLCAALLAEQIHADALLILTDADAVYLGWGTPHQQPLARLTPAELAGMAFDAGSMGPKVEAACRFVSAGGRVAGIGALQHGTTILTGQHGTLIQAGRNGNHADHNGPDNTAY</sequence>
<dbReference type="NCBIfam" id="NF009008">
    <property type="entry name" value="PRK12354.1"/>
    <property type="match status" value="1"/>
</dbReference>
<dbReference type="OrthoDB" id="9766717at2"/>
<dbReference type="InterPro" id="IPR001048">
    <property type="entry name" value="Asp/Glu/Uridylate_kinase"/>
</dbReference>
<evidence type="ECO:0000256" key="2">
    <source>
        <dbReference type="ARBA" id="ARBA00022679"/>
    </source>
</evidence>
<comment type="caution">
    <text evidence="7">The sequence shown here is derived from an EMBL/GenBank/DDBJ whole genome shotgun (WGS) entry which is preliminary data.</text>
</comment>
<dbReference type="NCBIfam" id="TIGR00746">
    <property type="entry name" value="arcC"/>
    <property type="match status" value="1"/>
</dbReference>
<name>A0A2N5ERQ0_9GAMM</name>
<dbReference type="InterPro" id="IPR003964">
    <property type="entry name" value="Carb_kinase"/>
</dbReference>
<feature type="domain" description="Aspartate/glutamate/uridylate kinase" evidence="6">
    <location>
        <begin position="5"/>
        <end position="277"/>
    </location>
</feature>
<evidence type="ECO:0000256" key="5">
    <source>
        <dbReference type="PIRNR" id="PIRNR000723"/>
    </source>
</evidence>
<dbReference type="EMBL" id="PJZK01000002">
    <property type="protein sequence ID" value="PLR52529.1"/>
    <property type="molecule type" value="Genomic_DNA"/>
</dbReference>
<dbReference type="GO" id="GO:0019546">
    <property type="term" value="P:L-arginine deiminase pathway"/>
    <property type="evidence" value="ECO:0007669"/>
    <property type="project" value="TreeGrafter"/>
</dbReference>
<organism evidence="7 8">
    <name type="scientific">Chimaeribacter arupi</name>
    <dbReference type="NCBI Taxonomy" id="2060066"/>
    <lineage>
        <taxon>Bacteria</taxon>
        <taxon>Pseudomonadati</taxon>
        <taxon>Pseudomonadota</taxon>
        <taxon>Gammaproteobacteria</taxon>
        <taxon>Enterobacterales</taxon>
        <taxon>Yersiniaceae</taxon>
        <taxon>Chimaeribacter</taxon>
    </lineage>
</organism>
<dbReference type="PANTHER" id="PTHR30409:SF1">
    <property type="entry name" value="CARBAMATE KINASE-RELATED"/>
    <property type="match status" value="1"/>
</dbReference>
<dbReference type="AlphaFoldDB" id="A0A2N5ERQ0"/>
<dbReference type="PRINTS" id="PR01469">
    <property type="entry name" value="CARBMTKINASE"/>
</dbReference>
<evidence type="ECO:0000256" key="1">
    <source>
        <dbReference type="ARBA" id="ARBA00011066"/>
    </source>
</evidence>
<evidence type="ECO:0000313" key="7">
    <source>
        <dbReference type="EMBL" id="PLR52529.1"/>
    </source>
</evidence>
<dbReference type="Gene3D" id="3.40.1160.10">
    <property type="entry name" value="Acetylglutamate kinase-like"/>
    <property type="match status" value="1"/>
</dbReference>
<dbReference type="CDD" id="cd04235">
    <property type="entry name" value="AAK_CK"/>
    <property type="match status" value="1"/>
</dbReference>
<dbReference type="SUPFAM" id="SSF53633">
    <property type="entry name" value="Carbamate kinase-like"/>
    <property type="match status" value="1"/>
</dbReference>
<dbReference type="PIRSF" id="PIRSF000723">
    <property type="entry name" value="Carbamate_kin"/>
    <property type="match status" value="1"/>
</dbReference>
<reference evidence="7 8" key="1">
    <citation type="submission" date="2017-12" db="EMBL/GenBank/DDBJ databases">
        <title>Characterization of six clinical isolates of Enterochimera gen. nov., a novel genus of the Yersiniaciae family and the three species Enterochimera arupensis sp. nov., Enterochimera coloradensis sp. nov, and Enterochimera californica sp. nov.</title>
        <authorList>
            <person name="Rossi A."/>
            <person name="Fisher M."/>
        </authorList>
    </citation>
    <scope>NUCLEOTIDE SEQUENCE [LARGE SCALE GENOMIC DNA]</scope>
    <source>
        <strain evidence="7 8">2016Iso1</strain>
    </source>
</reference>
<keyword evidence="3 5" id="KW-0418">Kinase</keyword>
<evidence type="ECO:0000313" key="8">
    <source>
        <dbReference type="Proteomes" id="UP000234626"/>
    </source>
</evidence>
<accession>A0A2N5ERQ0</accession>
<evidence type="ECO:0000256" key="4">
    <source>
        <dbReference type="NCBIfam" id="TIGR00746"/>
    </source>
</evidence>
<dbReference type="PANTHER" id="PTHR30409">
    <property type="entry name" value="CARBAMATE KINASE"/>
    <property type="match status" value="1"/>
</dbReference>
<gene>
    <name evidence="7" type="primary">arcC</name>
    <name evidence="7" type="ORF">CYR34_03185</name>
</gene>
<proteinExistence type="inferred from homology"/>
<keyword evidence="2 5" id="KW-0808">Transferase</keyword>
<dbReference type="InterPro" id="IPR036393">
    <property type="entry name" value="AceGlu_kinase-like_sf"/>
</dbReference>
<dbReference type="GO" id="GO:0005829">
    <property type="term" value="C:cytosol"/>
    <property type="evidence" value="ECO:0007669"/>
    <property type="project" value="TreeGrafter"/>
</dbReference>
<evidence type="ECO:0000259" key="6">
    <source>
        <dbReference type="Pfam" id="PF00696"/>
    </source>
</evidence>
<dbReference type="Proteomes" id="UP000234626">
    <property type="component" value="Unassembled WGS sequence"/>
</dbReference>
<dbReference type="RefSeq" id="WP_101827993.1">
    <property type="nucleotide sequence ID" value="NZ_CP119395.1"/>
</dbReference>
<dbReference type="Pfam" id="PF00696">
    <property type="entry name" value="AA_kinase"/>
    <property type="match status" value="1"/>
</dbReference>
<keyword evidence="8" id="KW-1185">Reference proteome</keyword>
<protein>
    <recommendedName>
        <fullName evidence="4 5">Carbamate kinase</fullName>
    </recommendedName>
</protein>